<dbReference type="AlphaFoldDB" id="A0A437S7N7"/>
<dbReference type="NCBIfam" id="TIGR01446">
    <property type="entry name" value="DnaD_dom"/>
    <property type="match status" value="1"/>
</dbReference>
<accession>A0A437S7N7</accession>
<feature type="domain" description="Lin1244/Lin1753-like N-terminal" evidence="4">
    <location>
        <begin position="7"/>
        <end position="91"/>
    </location>
</feature>
<sequence length="289" mass="33182">MANIPNYFSHDSNARNSDKLIPVRMKFGAEGYGVYFMILERLREEPGYMSVKDYNSIAFDLRVDASIVKQVVEDFGLFVFTEDGKYFYSESFLRRMEIKDSKSKKLSEAGKKGAEARWKNKDNSKDITNAKDKNGKAIATPSPNDSKIRKDKIRKDKINNNNSVPRDEKLVEVASIYEKSGFGTINSLIAESLVDISKSYSVQWIEEAFKIAVENNKNNLSYVKGILENWKSKGKTNSKFSEPKNKFNNFKQLSDDYPDGYLEDLAKKKREALFKDLEDEDIDISDFVR</sequence>
<feature type="region of interest" description="Disordered" evidence="2">
    <location>
        <begin position="109"/>
        <end position="146"/>
    </location>
</feature>
<comment type="caution">
    <text evidence="5">The sequence shown here is derived from an EMBL/GenBank/DDBJ whole genome shotgun (WGS) entry which is preliminary data.</text>
</comment>
<dbReference type="InterPro" id="IPR025400">
    <property type="entry name" value="Lin1244/Lin1753-like_N"/>
</dbReference>
<reference evidence="5 6" key="1">
    <citation type="submission" date="2018-11" db="EMBL/GenBank/DDBJ databases">
        <title>Genome sequencing and assembly of Anaerosphaera sp. nov., GS7-6-2.</title>
        <authorList>
            <person name="Rettenmaier R."/>
            <person name="Liebl W."/>
            <person name="Zverlov V."/>
        </authorList>
    </citation>
    <scope>NUCLEOTIDE SEQUENCE [LARGE SCALE GENOMIC DNA]</scope>
    <source>
        <strain evidence="5 6">GS7-6-2</strain>
    </source>
</reference>
<dbReference type="Gene3D" id="1.10.10.630">
    <property type="entry name" value="DnaD domain-like"/>
    <property type="match status" value="1"/>
</dbReference>
<protein>
    <submittedName>
        <fullName evidence="5">DUF4373 domain-containing protein</fullName>
    </submittedName>
</protein>
<dbReference type="Pfam" id="PF07261">
    <property type="entry name" value="DnaB_2"/>
    <property type="match status" value="1"/>
</dbReference>
<comment type="similarity">
    <text evidence="1">Belongs to the DnaB/DnaD family.</text>
</comment>
<organism evidence="5 6">
    <name type="scientific">Anaerosphaera multitolerans</name>
    <dbReference type="NCBI Taxonomy" id="2487351"/>
    <lineage>
        <taxon>Bacteria</taxon>
        <taxon>Bacillati</taxon>
        <taxon>Bacillota</taxon>
        <taxon>Tissierellia</taxon>
        <taxon>Tissierellales</taxon>
        <taxon>Peptoniphilaceae</taxon>
        <taxon>Anaerosphaera</taxon>
    </lineage>
</organism>
<dbReference type="InterPro" id="IPR006343">
    <property type="entry name" value="DnaB/C_C"/>
</dbReference>
<evidence type="ECO:0000256" key="1">
    <source>
        <dbReference type="ARBA" id="ARBA00093462"/>
    </source>
</evidence>
<feature type="domain" description="DnaB/C C-terminal" evidence="3">
    <location>
        <begin position="176"/>
        <end position="236"/>
    </location>
</feature>
<feature type="compositionally biased region" description="Basic and acidic residues" evidence="2">
    <location>
        <begin position="109"/>
        <end position="135"/>
    </location>
</feature>
<evidence type="ECO:0000256" key="2">
    <source>
        <dbReference type="SAM" id="MobiDB-lite"/>
    </source>
</evidence>
<evidence type="ECO:0000259" key="3">
    <source>
        <dbReference type="Pfam" id="PF07261"/>
    </source>
</evidence>
<evidence type="ECO:0000259" key="4">
    <source>
        <dbReference type="Pfam" id="PF14297"/>
    </source>
</evidence>
<dbReference type="Proteomes" id="UP000288812">
    <property type="component" value="Unassembled WGS sequence"/>
</dbReference>
<dbReference type="OrthoDB" id="3199595at2"/>
<dbReference type="Pfam" id="PF14297">
    <property type="entry name" value="Lin1244_N"/>
    <property type="match status" value="1"/>
</dbReference>
<keyword evidence="6" id="KW-1185">Reference proteome</keyword>
<name>A0A437S7N7_9FIRM</name>
<evidence type="ECO:0000313" key="6">
    <source>
        <dbReference type="Proteomes" id="UP000288812"/>
    </source>
</evidence>
<dbReference type="EMBL" id="RLIH01000005">
    <property type="protein sequence ID" value="RVU54857.1"/>
    <property type="molecule type" value="Genomic_DNA"/>
</dbReference>
<evidence type="ECO:0000313" key="5">
    <source>
        <dbReference type="EMBL" id="RVU54857.1"/>
    </source>
</evidence>
<proteinExistence type="inferred from homology"/>
<dbReference type="RefSeq" id="WP_127724241.1">
    <property type="nucleotide sequence ID" value="NZ_RLIH01000005.1"/>
</dbReference>
<dbReference type="InterPro" id="IPR034829">
    <property type="entry name" value="DnaD-like_sf"/>
</dbReference>
<gene>
    <name evidence="5" type="ORF">EF514_04525</name>
</gene>
<dbReference type="SUPFAM" id="SSF158499">
    <property type="entry name" value="DnaD domain-like"/>
    <property type="match status" value="1"/>
</dbReference>